<evidence type="ECO:0000313" key="1">
    <source>
        <dbReference type="EMBL" id="KFD45140.1"/>
    </source>
</evidence>
<sequence length="231" mass="25730">MMDELSVICPAGGTRNVASLSLNAHKPTAAFFRGNNAPVGLCVEAGSASVTATEHLRSCRTMKRTGIGHISAPTLSSNNRTDRDVTAYRHRSSDHIPTFPYKTVAAALSPHSPLNMSLEWYFVNIKDENTAAAFLREKGLLHRDRSCLTCHHQMRLGSRCANGAPQWRCTNSARRARISARTGTWFPKPVELTEGHRPYPGVERQDEHDEILQETPRYAHCYSVPVHHSFI</sequence>
<dbReference type="EMBL" id="KL363728">
    <property type="protein sequence ID" value="KFD45140.1"/>
    <property type="molecule type" value="Genomic_DNA"/>
</dbReference>
<protein>
    <submittedName>
        <fullName evidence="1">Uncharacterized protein</fullName>
    </submittedName>
</protein>
<dbReference type="AlphaFoldDB" id="A0A085LJJ4"/>
<accession>A0A085LJJ4</accession>
<proteinExistence type="predicted"/>
<name>A0A085LJJ4_9BILA</name>
<reference evidence="1 2" key="1">
    <citation type="journal article" date="2014" name="Nat. Genet.">
        <title>Genome and transcriptome of the porcine whipworm Trichuris suis.</title>
        <authorList>
            <person name="Jex A.R."/>
            <person name="Nejsum P."/>
            <person name="Schwarz E.M."/>
            <person name="Hu L."/>
            <person name="Young N.D."/>
            <person name="Hall R.S."/>
            <person name="Korhonen P.K."/>
            <person name="Liao S."/>
            <person name="Thamsborg S."/>
            <person name="Xia J."/>
            <person name="Xu P."/>
            <person name="Wang S."/>
            <person name="Scheerlinck J.P."/>
            <person name="Hofmann A."/>
            <person name="Sternberg P.W."/>
            <person name="Wang J."/>
            <person name="Gasser R.B."/>
        </authorList>
    </citation>
    <scope>NUCLEOTIDE SEQUENCE [LARGE SCALE GENOMIC DNA]</scope>
    <source>
        <strain evidence="1">DCEP-RM93M</strain>
    </source>
</reference>
<keyword evidence="2" id="KW-1185">Reference proteome</keyword>
<gene>
    <name evidence="1" type="ORF">M513_13982</name>
</gene>
<evidence type="ECO:0000313" key="2">
    <source>
        <dbReference type="Proteomes" id="UP000030764"/>
    </source>
</evidence>
<dbReference type="Proteomes" id="UP000030764">
    <property type="component" value="Unassembled WGS sequence"/>
</dbReference>
<organism evidence="1 2">
    <name type="scientific">Trichuris suis</name>
    <name type="common">pig whipworm</name>
    <dbReference type="NCBI Taxonomy" id="68888"/>
    <lineage>
        <taxon>Eukaryota</taxon>
        <taxon>Metazoa</taxon>
        <taxon>Ecdysozoa</taxon>
        <taxon>Nematoda</taxon>
        <taxon>Enoplea</taxon>
        <taxon>Dorylaimia</taxon>
        <taxon>Trichinellida</taxon>
        <taxon>Trichuridae</taxon>
        <taxon>Trichuris</taxon>
    </lineage>
</organism>